<reference evidence="2 3" key="1">
    <citation type="submission" date="2023-02" db="EMBL/GenBank/DDBJ databases">
        <title>Genome sequence of Lentisphaera profundi SAORIC-696.</title>
        <authorList>
            <person name="Kim e."/>
            <person name="Cho J.-C."/>
            <person name="Choi A."/>
            <person name="Kang I."/>
        </authorList>
    </citation>
    <scope>NUCLEOTIDE SEQUENCE [LARGE SCALE GENOMIC DNA]</scope>
    <source>
        <strain evidence="2 3">SAORIC-696</strain>
    </source>
</reference>
<evidence type="ECO:0000313" key="2">
    <source>
        <dbReference type="EMBL" id="WDE98448.1"/>
    </source>
</evidence>
<organism evidence="2 3">
    <name type="scientific">Lentisphaera profundi</name>
    <dbReference type="NCBI Taxonomy" id="1658616"/>
    <lineage>
        <taxon>Bacteria</taxon>
        <taxon>Pseudomonadati</taxon>
        <taxon>Lentisphaerota</taxon>
        <taxon>Lentisphaeria</taxon>
        <taxon>Lentisphaerales</taxon>
        <taxon>Lentisphaeraceae</taxon>
        <taxon>Lentisphaera</taxon>
    </lineage>
</organism>
<name>A0ABY7VW46_9BACT</name>
<evidence type="ECO:0000256" key="1">
    <source>
        <dbReference type="ARBA" id="ARBA00022481"/>
    </source>
</evidence>
<protein>
    <submittedName>
        <fullName evidence="2">Type II secretion system protein</fullName>
    </submittedName>
</protein>
<dbReference type="PRINTS" id="PR00813">
    <property type="entry name" value="BCTERIALGSPG"/>
</dbReference>
<dbReference type="InterPro" id="IPR000983">
    <property type="entry name" value="Bac_GSPG_pilin"/>
</dbReference>
<proteinExistence type="predicted"/>
<dbReference type="PANTHER" id="PTHR30093:SF2">
    <property type="entry name" value="TYPE II SECRETION SYSTEM PROTEIN H"/>
    <property type="match status" value="1"/>
</dbReference>
<dbReference type="Gene3D" id="3.30.700.10">
    <property type="entry name" value="Glycoprotein, Type 4 Pilin"/>
    <property type="match status" value="1"/>
</dbReference>
<dbReference type="EMBL" id="CP117812">
    <property type="protein sequence ID" value="WDE98448.1"/>
    <property type="molecule type" value="Genomic_DNA"/>
</dbReference>
<dbReference type="SUPFAM" id="SSF54523">
    <property type="entry name" value="Pili subunits"/>
    <property type="match status" value="1"/>
</dbReference>
<dbReference type="PANTHER" id="PTHR30093">
    <property type="entry name" value="GENERAL SECRETION PATHWAY PROTEIN G"/>
    <property type="match status" value="1"/>
</dbReference>
<accession>A0ABY7VW46</accession>
<dbReference type="InterPro" id="IPR045584">
    <property type="entry name" value="Pilin-like"/>
</dbReference>
<dbReference type="NCBIfam" id="TIGR02532">
    <property type="entry name" value="IV_pilin_GFxxxE"/>
    <property type="match status" value="1"/>
</dbReference>
<sequence>MNKKFTLIELLVVVAILGILASLLLPTLGQARKSAKATSCQSSIKQVGSAIAMFQGDNDGVMVYNYSAAAVYQSNWAKGVDSYLGGDASPDTANGGAFWNTASPTLYDCPSTAIDAEKNCFAIDYGIVSTGSNKSFLGYKVSEVNNSSSAILLADTWKEEATALIGRSGMRGDNEAKYNTVTGLTHDGGFKHNKTRTNYAFVDGHSEMIRWLPRSIFMDRYTQDIDRLGALSTDLRTHPDYRP</sequence>
<keyword evidence="1" id="KW-0488">Methylation</keyword>
<evidence type="ECO:0000313" key="3">
    <source>
        <dbReference type="Proteomes" id="UP001214250"/>
    </source>
</evidence>
<keyword evidence="3" id="KW-1185">Reference proteome</keyword>
<gene>
    <name evidence="2" type="ORF">PQO03_21800</name>
</gene>
<dbReference type="InterPro" id="IPR012902">
    <property type="entry name" value="N_methyl_site"/>
</dbReference>
<dbReference type="Proteomes" id="UP001214250">
    <property type="component" value="Chromosome 2"/>
</dbReference>
<dbReference type="RefSeq" id="WP_274153319.1">
    <property type="nucleotide sequence ID" value="NZ_CP117812.1"/>
</dbReference>